<dbReference type="PANTHER" id="PTHR30061:SF50">
    <property type="entry name" value="MALTOSE_MALTODEXTRIN-BINDING PERIPLASMIC PROTEIN"/>
    <property type="match status" value="1"/>
</dbReference>
<organism evidence="6 7">
    <name type="scientific">Streptomyces evansiae</name>
    <dbReference type="NCBI Taxonomy" id="3075535"/>
    <lineage>
        <taxon>Bacteria</taxon>
        <taxon>Bacillati</taxon>
        <taxon>Actinomycetota</taxon>
        <taxon>Actinomycetes</taxon>
        <taxon>Kitasatosporales</taxon>
        <taxon>Streptomycetaceae</taxon>
        <taxon>Streptomyces</taxon>
    </lineage>
</organism>
<sequence length="414" mass="43434">MSSKQGAGVPRRRALFLATAVALLAAGCGTSSDSSSGGPVTVKAMDYFTAEPQRGAVDDLLRTCGRTTGVKVEHQSVANPQLMPKVLQQLSSHTLPDLLMLDNPALPQIAETGALTELSSAGVDLDGYYPSILSAGTYEKKVYGLAPGVNSVALFYNKDLLAAAHVEPPRTWAELTAAAKKLTKGDRYGFAMSADNDGEGAWQFLPFLWSRGGDLDTLDSAPSVAALDLVSGLVEQGLMSKSAVTWAQSDANDQFAAGKAAMMINGPWQFPGLDTRKDLKYGVAQIPVPTAGDTLKVPLGGEVWTVPRTDEAHQRAAAKVLACLNTPAHQLSFAKKVGYVPSRRAAAERLGDEDPRMAPFVSEVATAKSRTETVGTRYPAIATAVESALQSALSGAASPQQAMKSAQAKAGKSD</sequence>
<evidence type="ECO:0000256" key="1">
    <source>
        <dbReference type="ARBA" id="ARBA00008520"/>
    </source>
</evidence>
<dbReference type="Proteomes" id="UP001183610">
    <property type="component" value="Unassembled WGS sequence"/>
</dbReference>
<keyword evidence="7" id="KW-1185">Reference proteome</keyword>
<evidence type="ECO:0000313" key="7">
    <source>
        <dbReference type="Proteomes" id="UP001183610"/>
    </source>
</evidence>
<dbReference type="Gene3D" id="3.40.190.10">
    <property type="entry name" value="Periplasmic binding protein-like II"/>
    <property type="match status" value="2"/>
</dbReference>
<dbReference type="PANTHER" id="PTHR30061">
    <property type="entry name" value="MALTOSE-BINDING PERIPLASMIC PROTEIN"/>
    <property type="match status" value="1"/>
</dbReference>
<dbReference type="SUPFAM" id="SSF53850">
    <property type="entry name" value="Periplasmic binding protein-like II"/>
    <property type="match status" value="1"/>
</dbReference>
<keyword evidence="3 5" id="KW-0732">Signal</keyword>
<comment type="caution">
    <text evidence="6">The sequence shown here is derived from an EMBL/GenBank/DDBJ whole genome shotgun (WGS) entry which is preliminary data.</text>
</comment>
<keyword evidence="2" id="KW-0813">Transport</keyword>
<evidence type="ECO:0000256" key="4">
    <source>
        <dbReference type="SAM" id="MobiDB-lite"/>
    </source>
</evidence>
<dbReference type="PROSITE" id="PS51257">
    <property type="entry name" value="PROKAR_LIPOPROTEIN"/>
    <property type="match status" value="1"/>
</dbReference>
<protein>
    <submittedName>
        <fullName evidence="6">ABC transporter substrate-binding protein</fullName>
    </submittedName>
</protein>
<evidence type="ECO:0000256" key="2">
    <source>
        <dbReference type="ARBA" id="ARBA00022448"/>
    </source>
</evidence>
<name>A0ABU2R2J7_9ACTN</name>
<dbReference type="CDD" id="cd14748">
    <property type="entry name" value="PBP2_UgpB"/>
    <property type="match status" value="1"/>
</dbReference>
<feature type="region of interest" description="Disordered" evidence="4">
    <location>
        <begin position="395"/>
        <end position="414"/>
    </location>
</feature>
<feature type="chain" id="PRO_5046825347" evidence="5">
    <location>
        <begin position="26"/>
        <end position="414"/>
    </location>
</feature>
<dbReference type="InterPro" id="IPR006059">
    <property type="entry name" value="SBP"/>
</dbReference>
<evidence type="ECO:0000313" key="6">
    <source>
        <dbReference type="EMBL" id="MDT0410923.1"/>
    </source>
</evidence>
<dbReference type="RefSeq" id="WP_010263745.1">
    <property type="nucleotide sequence ID" value="NZ_JAVRET010000040.1"/>
</dbReference>
<feature type="signal peptide" evidence="5">
    <location>
        <begin position="1"/>
        <end position="25"/>
    </location>
</feature>
<gene>
    <name evidence="6" type="ORF">RM698_17935</name>
</gene>
<proteinExistence type="inferred from homology"/>
<dbReference type="Pfam" id="PF13416">
    <property type="entry name" value="SBP_bac_8"/>
    <property type="match status" value="1"/>
</dbReference>
<evidence type="ECO:0000256" key="3">
    <source>
        <dbReference type="ARBA" id="ARBA00022729"/>
    </source>
</evidence>
<evidence type="ECO:0000256" key="5">
    <source>
        <dbReference type="SAM" id="SignalP"/>
    </source>
</evidence>
<reference evidence="7" key="1">
    <citation type="submission" date="2023-07" db="EMBL/GenBank/DDBJ databases">
        <title>30 novel species of actinomycetes from the DSMZ collection.</title>
        <authorList>
            <person name="Nouioui I."/>
        </authorList>
    </citation>
    <scope>NUCLEOTIDE SEQUENCE [LARGE SCALE GENOMIC DNA]</scope>
    <source>
        <strain evidence="7">DSM 41979</strain>
    </source>
</reference>
<comment type="similarity">
    <text evidence="1">Belongs to the bacterial solute-binding protein 1 family.</text>
</comment>
<dbReference type="EMBL" id="JAVRET010000040">
    <property type="protein sequence ID" value="MDT0410923.1"/>
    <property type="molecule type" value="Genomic_DNA"/>
</dbReference>
<accession>A0ABU2R2J7</accession>